<dbReference type="RefSeq" id="WP_161016793.1">
    <property type="nucleotide sequence ID" value="NZ_WWCK01000008.1"/>
</dbReference>
<dbReference type="GO" id="GO:0008235">
    <property type="term" value="F:metalloexopeptidase activity"/>
    <property type="evidence" value="ECO:0007669"/>
    <property type="project" value="InterPro"/>
</dbReference>
<dbReference type="Pfam" id="PF04389">
    <property type="entry name" value="Peptidase_M28"/>
    <property type="match status" value="1"/>
</dbReference>
<dbReference type="PANTHER" id="PTHR12147:SF26">
    <property type="entry name" value="PEPTIDASE M28 DOMAIN-CONTAINING PROTEIN"/>
    <property type="match status" value="1"/>
</dbReference>
<dbReference type="SUPFAM" id="SSF52025">
    <property type="entry name" value="PA domain"/>
    <property type="match status" value="1"/>
</dbReference>
<keyword evidence="4" id="KW-1185">Reference proteome</keyword>
<gene>
    <name evidence="3" type="ORF">GTP45_26385</name>
</gene>
<sequence>MSKLPLLIAALFAAAAATAAERNIPFWPNAVPDAIHAAVDGQAALESVRVLGRFHRVHGSPGYAAAAQWVQDQARAAGLRDAIVEHFPADGKTQYAHFRSYLGWDAQDAQLDEVSPQARPVARFPDLPVALADYSQNANVKAQLINVGAGAAATDYDGKDIKGKLVLASGPLALVHKLAVEERGALGILSDYPNQTTAWSGDDTDLVRWGHLSPYQTENRFAFMLSKRQANGYRTRLSAGETITLHAQVRARMTPANFDVVSATIPGSDPSAGEVILTAHLCHQSAGANDNASGSAAILQVARTLSRAIESGAIARPRLTIRFLWTPEITGAQAWLTRHPELQGRIVGGIHMDMVGALLGTTHSTFHLSRTAQTLPHVLNDIGRAFLDEVSTASAQYAERGGDSYAGFVTPGGSRDLFLADARNVELGSDHDVFQSSAWGVPMLYFHDWPDVTIHTSKDQPENLDATKLGRVTYLGAGIAYTLAALPDAEAPRLLAINRYTGDQQLAQARLRAALGDNPRDGALAIRETLSMNASSLQSLVQRWPAIATAARPLTEQLKMQQAALTLPAAQQRDQRVPLPSPAIKGPLSVYYYDHVGEMEKVRGVKTAALPEFEGDAELLLYEAMNLADGRRTVSDIRDILSGRYAPTPQALVAAHFERLEAAGIIQWK</sequence>
<dbReference type="PANTHER" id="PTHR12147">
    <property type="entry name" value="METALLOPEPTIDASE M28 FAMILY MEMBER"/>
    <property type="match status" value="1"/>
</dbReference>
<feature type="domain" description="Peptidase M28" evidence="2">
    <location>
        <begin position="261"/>
        <end position="473"/>
    </location>
</feature>
<feature type="chain" id="PRO_5031148575" evidence="1">
    <location>
        <begin position="20"/>
        <end position="669"/>
    </location>
</feature>
<dbReference type="InterPro" id="IPR045175">
    <property type="entry name" value="M28_fam"/>
</dbReference>
<evidence type="ECO:0000256" key="1">
    <source>
        <dbReference type="SAM" id="SignalP"/>
    </source>
</evidence>
<dbReference type="GO" id="GO:0006508">
    <property type="term" value="P:proteolysis"/>
    <property type="evidence" value="ECO:0007669"/>
    <property type="project" value="InterPro"/>
</dbReference>
<keyword evidence="1" id="KW-0732">Signal</keyword>
<name>A0A7X4GVG3_9BURK</name>
<proteinExistence type="predicted"/>
<dbReference type="SUPFAM" id="SSF53187">
    <property type="entry name" value="Zn-dependent exopeptidases"/>
    <property type="match status" value="1"/>
</dbReference>
<dbReference type="EMBL" id="WWCK01000008">
    <property type="protein sequence ID" value="MYM70308.1"/>
    <property type="molecule type" value="Genomic_DNA"/>
</dbReference>
<dbReference type="Gene3D" id="3.40.630.10">
    <property type="entry name" value="Zn peptidases"/>
    <property type="match status" value="1"/>
</dbReference>
<organism evidence="3 4">
    <name type="scientific">Duganella rivi</name>
    <dbReference type="NCBI Taxonomy" id="2666083"/>
    <lineage>
        <taxon>Bacteria</taxon>
        <taxon>Pseudomonadati</taxon>
        <taxon>Pseudomonadota</taxon>
        <taxon>Betaproteobacteria</taxon>
        <taxon>Burkholderiales</taxon>
        <taxon>Oxalobacteraceae</taxon>
        <taxon>Telluria group</taxon>
        <taxon>Duganella</taxon>
    </lineage>
</organism>
<dbReference type="InterPro" id="IPR046450">
    <property type="entry name" value="PA_dom_sf"/>
</dbReference>
<dbReference type="Gene3D" id="3.50.30.30">
    <property type="match status" value="1"/>
</dbReference>
<dbReference type="AlphaFoldDB" id="A0A7X4GVG3"/>
<evidence type="ECO:0000313" key="3">
    <source>
        <dbReference type="EMBL" id="MYM70308.1"/>
    </source>
</evidence>
<evidence type="ECO:0000313" key="4">
    <source>
        <dbReference type="Proteomes" id="UP000450012"/>
    </source>
</evidence>
<feature type="signal peptide" evidence="1">
    <location>
        <begin position="1"/>
        <end position="19"/>
    </location>
</feature>
<comment type="caution">
    <text evidence="3">The sequence shown here is derived from an EMBL/GenBank/DDBJ whole genome shotgun (WGS) entry which is preliminary data.</text>
</comment>
<dbReference type="InterPro" id="IPR007484">
    <property type="entry name" value="Peptidase_M28"/>
</dbReference>
<protein>
    <submittedName>
        <fullName evidence="3">DUF4910 domain-containing protein</fullName>
    </submittedName>
</protein>
<reference evidence="3 4" key="1">
    <citation type="submission" date="2019-12" db="EMBL/GenBank/DDBJ databases">
        <title>Novel species isolated from a subtropical stream in China.</title>
        <authorList>
            <person name="Lu H."/>
        </authorList>
    </citation>
    <scope>NUCLEOTIDE SEQUENCE [LARGE SCALE GENOMIC DNA]</scope>
    <source>
        <strain evidence="3 4">FT55W</strain>
    </source>
</reference>
<evidence type="ECO:0000259" key="2">
    <source>
        <dbReference type="Pfam" id="PF04389"/>
    </source>
</evidence>
<dbReference type="Proteomes" id="UP000450012">
    <property type="component" value="Unassembled WGS sequence"/>
</dbReference>
<accession>A0A7X4GVG3</accession>